<keyword evidence="4" id="KW-1185">Reference proteome</keyword>
<feature type="compositionally biased region" description="Low complexity" evidence="1">
    <location>
        <begin position="129"/>
        <end position="138"/>
    </location>
</feature>
<evidence type="ECO:0000256" key="1">
    <source>
        <dbReference type="SAM" id="MobiDB-lite"/>
    </source>
</evidence>
<dbReference type="PANTHER" id="PTHR12741">
    <property type="entry name" value="LYST-INTERACTING PROTEIN LIP5 DOPAMINE RESPONSIVE PROTEIN DRG-1"/>
    <property type="match status" value="1"/>
</dbReference>
<evidence type="ECO:0000313" key="4">
    <source>
        <dbReference type="Proteomes" id="UP001054857"/>
    </source>
</evidence>
<proteinExistence type="predicted"/>
<name>A0AAD3DFU6_9CHLO</name>
<feature type="region of interest" description="Disordered" evidence="1">
    <location>
        <begin position="122"/>
        <end position="154"/>
    </location>
</feature>
<accession>A0AAD3DFU6</accession>
<feature type="non-terminal residue" evidence="3">
    <location>
        <position position="580"/>
    </location>
</feature>
<dbReference type="PANTHER" id="PTHR12741:SF48">
    <property type="entry name" value="1,3-BETA-GLUCAN SYNTHASE COMPONENT FKS1-RELATED"/>
    <property type="match status" value="1"/>
</dbReference>
<dbReference type="GO" id="GO:0046527">
    <property type="term" value="F:glucosyltransferase activity"/>
    <property type="evidence" value="ECO:0007669"/>
    <property type="project" value="TreeGrafter"/>
</dbReference>
<comment type="caution">
    <text evidence="3">The sequence shown here is derived from an EMBL/GenBank/DDBJ whole genome shotgun (WGS) entry which is preliminary data.</text>
</comment>
<evidence type="ECO:0000313" key="3">
    <source>
        <dbReference type="EMBL" id="GFR41020.1"/>
    </source>
</evidence>
<evidence type="ECO:0000259" key="2">
    <source>
        <dbReference type="SMART" id="SM01205"/>
    </source>
</evidence>
<organism evidence="3 4">
    <name type="scientific">Astrephomene gubernaculifera</name>
    <dbReference type="NCBI Taxonomy" id="47775"/>
    <lineage>
        <taxon>Eukaryota</taxon>
        <taxon>Viridiplantae</taxon>
        <taxon>Chlorophyta</taxon>
        <taxon>core chlorophytes</taxon>
        <taxon>Chlorophyceae</taxon>
        <taxon>CS clade</taxon>
        <taxon>Chlamydomonadales</taxon>
        <taxon>Astrephomenaceae</taxon>
        <taxon>Astrephomene</taxon>
    </lineage>
</organism>
<protein>
    <recommendedName>
        <fullName evidence="2">1,3-beta-glucan synthase component FKS1-like domain-containing protein</fullName>
    </recommendedName>
</protein>
<dbReference type="Proteomes" id="UP001054857">
    <property type="component" value="Unassembled WGS sequence"/>
</dbReference>
<dbReference type="InterPro" id="IPR026899">
    <property type="entry name" value="FKS1-like_dom1"/>
</dbReference>
<feature type="domain" description="1,3-beta-glucan synthase component FKS1-like" evidence="2">
    <location>
        <begin position="217"/>
        <end position="419"/>
    </location>
</feature>
<feature type="non-terminal residue" evidence="3">
    <location>
        <position position="1"/>
    </location>
</feature>
<dbReference type="EMBL" id="BMAR01000001">
    <property type="protein sequence ID" value="GFR41020.1"/>
    <property type="molecule type" value="Genomic_DNA"/>
</dbReference>
<dbReference type="GO" id="GO:0005886">
    <property type="term" value="C:plasma membrane"/>
    <property type="evidence" value="ECO:0007669"/>
    <property type="project" value="TreeGrafter"/>
</dbReference>
<dbReference type="AlphaFoldDB" id="A0AAD3DFU6"/>
<reference evidence="3 4" key="1">
    <citation type="journal article" date="2021" name="Sci. Rep.">
        <title>Genome sequencing of the multicellular alga Astrephomene provides insights into convergent evolution of germ-soma differentiation.</title>
        <authorList>
            <person name="Yamashita S."/>
            <person name="Yamamoto K."/>
            <person name="Matsuzaki R."/>
            <person name="Suzuki S."/>
            <person name="Yamaguchi H."/>
            <person name="Hirooka S."/>
            <person name="Minakuchi Y."/>
            <person name="Miyagishima S."/>
            <person name="Kawachi M."/>
            <person name="Toyoda A."/>
            <person name="Nozaki H."/>
        </authorList>
    </citation>
    <scope>NUCLEOTIDE SEQUENCE [LARGE SCALE GENOMIC DNA]</scope>
    <source>
        <strain evidence="3 4">NIES-4017</strain>
    </source>
</reference>
<sequence length="580" mass="62592">QTSLHASYKMETCRTDSPVADELLIEPATCIAHERSSNQRAQPPAALARRPLCDRIQNTSWVVARTFGFQAFNSRVPASGPCQQPFCAAQWVPATALLAGDHLEALLVRNFMPRILMEADGGGGDTAPSSGNSNVVSGEGEGCKGGQQMKEDATESQLQQRQEAAFARAVWELHSQIFLPYEGSAGWCRQVGLAARPAAVASELLGAQGGADPRVLHLLLSELALYFLIYSEAANLRHTPELTWFLFWAANNSPAMERLVREGLQPEQQMNNARERRLAMRNTLQSHLCAVQQHLGHNPTACRPEHNTEVAASLAAQLPSLILSLGLPTTSYSATSASPAPDSSLACPVSRALFCDLCCHGDGCCWTDLVVAPLFTVLAFEVDHMASEGQEVAHRLGYDDINESMCRRDIVRRLLEMLGVAAAADAGQAHGALDAITRLGYAPAVATDGDGAPAGRGVPATSSASANPRLSDPVYAAAFWADHVFVKTHRERRSWLALLRAFYRVYSLQLVLLHATMAYAFAPGSLRALSSAVLTHAVVAAVERTANWWLNRGTRDTLQAAKARDSWVREPAPASKADEG</sequence>
<dbReference type="SMART" id="SM01205">
    <property type="entry name" value="FKS1_dom1"/>
    <property type="match status" value="1"/>
</dbReference>
<gene>
    <name evidence="3" type="ORF">Agub_g1452</name>
</gene>